<organism evidence="1">
    <name type="scientific">uncultured Caudovirales phage</name>
    <dbReference type="NCBI Taxonomy" id="2100421"/>
    <lineage>
        <taxon>Viruses</taxon>
        <taxon>Duplodnaviria</taxon>
        <taxon>Heunggongvirae</taxon>
        <taxon>Uroviricota</taxon>
        <taxon>Caudoviricetes</taxon>
        <taxon>Peduoviridae</taxon>
        <taxon>Maltschvirus</taxon>
        <taxon>Maltschvirus maltsch</taxon>
    </lineage>
</organism>
<accession>A0A6J5RPN2</accession>
<gene>
    <name evidence="1" type="ORF">UFOVP1299_21</name>
</gene>
<proteinExistence type="predicted"/>
<evidence type="ECO:0000313" key="1">
    <source>
        <dbReference type="EMBL" id="CAB4195591.1"/>
    </source>
</evidence>
<name>A0A6J5RPN2_9CAUD</name>
<dbReference type="EMBL" id="LR797246">
    <property type="protein sequence ID" value="CAB4195591.1"/>
    <property type="molecule type" value="Genomic_DNA"/>
</dbReference>
<reference evidence="1" key="1">
    <citation type="submission" date="2020-05" db="EMBL/GenBank/DDBJ databases">
        <authorList>
            <person name="Chiriac C."/>
            <person name="Salcher M."/>
            <person name="Ghai R."/>
            <person name="Kavagutti S V."/>
        </authorList>
    </citation>
    <scope>NUCLEOTIDE SEQUENCE</scope>
</reference>
<sequence length="179" mass="20182">MVTNAIMFSDISARAAWGGRKSQVRILAGDSNFDAKPWRKLWVMEGVSVVGPAWLMPMLVRAHRGKSRMTLLVDRSRVQLLQDITPEDAFAEGFTGHDPKGQYREYWGTIHTAPGSRWEDNPEVAVLEFQTFKHHVDSFEMASLECQLIELVEVALVGKKMQKGEVMAKPPPETTEEGR</sequence>
<protein>
    <submittedName>
        <fullName evidence="1">Uncharacterized protein</fullName>
    </submittedName>
</protein>